<evidence type="ECO:0000256" key="2">
    <source>
        <dbReference type="SAM" id="MobiDB-lite"/>
    </source>
</evidence>
<proteinExistence type="predicted"/>
<sequence length="297" mass="32638">MAERNPRRRRRRRLSPSTFLLQVPAESQHHERRGMPRAPRNRDRLLWLSEETSDSECVLLEGEAAEEAAKAAGAPAAAVAAAAAPVAQETATEKTYLKSPDKDEGTPAANACTEAFPGAQNTVLWALNQQVLCVQGYARQIEMKRTSAAPPLRVIPSLIIAPCPLLLRDGCCTLPNCQFNHVGSREQPPPPPPPTEEEENASNWHPKIDVLSPRRGDAPPLDAEGVLLRTRALLQDRPLTLFNVPTLQIFEDAYCSGRLIRILGYATVNCFEAAIEKIRETLEREEKEAAAAMGESI</sequence>
<feature type="compositionally biased region" description="Basic and acidic residues" evidence="2">
    <location>
        <begin position="91"/>
        <end position="105"/>
    </location>
</feature>
<dbReference type="VEuPathDB" id="ToxoDB:EAH_00029120"/>
<keyword evidence="1" id="KW-0175">Coiled coil</keyword>
<dbReference type="AlphaFoldDB" id="U6GD37"/>
<feature type="region of interest" description="Disordered" evidence="2">
    <location>
        <begin position="89"/>
        <end position="110"/>
    </location>
</feature>
<name>U6GD37_EIMAC</name>
<protein>
    <recommendedName>
        <fullName evidence="5">C3H1-type domain-containing protein</fullName>
    </recommendedName>
</protein>
<feature type="region of interest" description="Disordered" evidence="2">
    <location>
        <begin position="1"/>
        <end position="40"/>
    </location>
</feature>
<feature type="compositionally biased region" description="Basic residues" evidence="2">
    <location>
        <begin position="1"/>
        <end position="14"/>
    </location>
</feature>
<feature type="coiled-coil region" evidence="1">
    <location>
        <begin position="268"/>
        <end position="295"/>
    </location>
</feature>
<dbReference type="Proteomes" id="UP000018050">
    <property type="component" value="Unassembled WGS sequence"/>
</dbReference>
<dbReference type="OrthoDB" id="10644889at2759"/>
<dbReference type="EMBL" id="HG670790">
    <property type="protein sequence ID" value="CDI78025.1"/>
    <property type="molecule type" value="Genomic_DNA"/>
</dbReference>
<reference evidence="3" key="2">
    <citation type="submission" date="2013-10" db="EMBL/GenBank/DDBJ databases">
        <authorList>
            <person name="Aslett M."/>
        </authorList>
    </citation>
    <scope>NUCLEOTIDE SEQUENCE</scope>
    <source>
        <strain evidence="3">Houghton</strain>
    </source>
</reference>
<accession>U6GD37</accession>
<reference evidence="3" key="1">
    <citation type="submission" date="2013-10" db="EMBL/GenBank/DDBJ databases">
        <title>Genomic analysis of the causative agents of coccidiosis in chickens.</title>
        <authorList>
            <person name="Reid A.J."/>
            <person name="Blake D."/>
            <person name="Billington K."/>
            <person name="Browne H."/>
            <person name="Dunn M."/>
            <person name="Hung S."/>
            <person name="Kawahara F."/>
            <person name="Miranda-Saavedra D."/>
            <person name="Mourier T."/>
            <person name="Nagra H."/>
            <person name="Otto T.D."/>
            <person name="Rawlings N."/>
            <person name="Sanchez A."/>
            <person name="Sanders M."/>
            <person name="Subramaniam C."/>
            <person name="Tay Y."/>
            <person name="Dear P."/>
            <person name="Doerig C."/>
            <person name="Gruber A."/>
            <person name="Parkinson J."/>
            <person name="Shirley M."/>
            <person name="Wan K.L."/>
            <person name="Berriman M."/>
            <person name="Tomley F."/>
            <person name="Pain A."/>
        </authorList>
    </citation>
    <scope>NUCLEOTIDE SEQUENCE</scope>
    <source>
        <strain evidence="3">Houghton</strain>
    </source>
</reference>
<keyword evidence="4" id="KW-1185">Reference proteome</keyword>
<dbReference type="RefSeq" id="XP_013251699.1">
    <property type="nucleotide sequence ID" value="XM_013396245.1"/>
</dbReference>
<evidence type="ECO:0008006" key="5">
    <source>
        <dbReference type="Google" id="ProtNLM"/>
    </source>
</evidence>
<organism evidence="3 4">
    <name type="scientific">Eimeria acervulina</name>
    <name type="common">Coccidian parasite</name>
    <dbReference type="NCBI Taxonomy" id="5801"/>
    <lineage>
        <taxon>Eukaryota</taxon>
        <taxon>Sar</taxon>
        <taxon>Alveolata</taxon>
        <taxon>Apicomplexa</taxon>
        <taxon>Conoidasida</taxon>
        <taxon>Coccidia</taxon>
        <taxon>Eucoccidiorida</taxon>
        <taxon>Eimeriorina</taxon>
        <taxon>Eimeriidae</taxon>
        <taxon>Eimeria</taxon>
    </lineage>
</organism>
<gene>
    <name evidence="3" type="ORF">EAH_00029120</name>
</gene>
<evidence type="ECO:0000256" key="1">
    <source>
        <dbReference type="SAM" id="Coils"/>
    </source>
</evidence>
<dbReference type="GeneID" id="25270982"/>
<evidence type="ECO:0000313" key="3">
    <source>
        <dbReference type="EMBL" id="CDI78025.1"/>
    </source>
</evidence>
<feature type="region of interest" description="Disordered" evidence="2">
    <location>
        <begin position="183"/>
        <end position="202"/>
    </location>
</feature>
<evidence type="ECO:0000313" key="4">
    <source>
        <dbReference type="Proteomes" id="UP000018050"/>
    </source>
</evidence>